<feature type="domain" description="C2H2-type" evidence="3">
    <location>
        <begin position="22"/>
        <end position="49"/>
    </location>
</feature>
<dbReference type="InterPro" id="IPR013087">
    <property type="entry name" value="Znf_C2H2_type"/>
</dbReference>
<evidence type="ECO:0000256" key="2">
    <source>
        <dbReference type="SAM" id="MobiDB-lite"/>
    </source>
</evidence>
<dbReference type="PROSITE" id="PS00028">
    <property type="entry name" value="ZINC_FINGER_C2H2_1"/>
    <property type="match status" value="1"/>
</dbReference>
<keyword evidence="1" id="KW-0862">Zinc</keyword>
<keyword evidence="1" id="KW-0863">Zinc-finger</keyword>
<evidence type="ECO:0000313" key="4">
    <source>
        <dbReference type="EMBL" id="CEK51492.1"/>
    </source>
</evidence>
<organism evidence="4">
    <name type="scientific">Arion vulgaris</name>
    <dbReference type="NCBI Taxonomy" id="1028688"/>
    <lineage>
        <taxon>Eukaryota</taxon>
        <taxon>Metazoa</taxon>
        <taxon>Spiralia</taxon>
        <taxon>Lophotrochozoa</taxon>
        <taxon>Mollusca</taxon>
        <taxon>Gastropoda</taxon>
        <taxon>Heterobranchia</taxon>
        <taxon>Euthyneura</taxon>
        <taxon>Panpulmonata</taxon>
        <taxon>Eupulmonata</taxon>
        <taxon>Stylommatophora</taxon>
        <taxon>Helicina</taxon>
        <taxon>Arionoidea</taxon>
        <taxon>Arionidae</taxon>
        <taxon>Arion</taxon>
    </lineage>
</organism>
<name>A0A0B6Y5D2_9EUPU</name>
<feature type="non-terminal residue" evidence="4">
    <location>
        <position position="1"/>
    </location>
</feature>
<proteinExistence type="predicted"/>
<dbReference type="InterPro" id="IPR036236">
    <property type="entry name" value="Znf_C2H2_sf"/>
</dbReference>
<feature type="compositionally biased region" description="Basic and acidic residues" evidence="2">
    <location>
        <begin position="38"/>
        <end position="48"/>
    </location>
</feature>
<sequence length="120" mass="13457">AFIETSQLVKHVQQSHTLKAPYACGLCTSTFHKNMELKEHAESHKKPDINSSSKLPPISLVRETKKTISNTDDNFKHEDTELDDDEDEDETDNFDVSNLPVNAANTIVIGKDTNFSLRKG</sequence>
<protein>
    <recommendedName>
        <fullName evidence="3">C2H2-type domain-containing protein</fullName>
    </recommendedName>
</protein>
<feature type="compositionally biased region" description="Acidic residues" evidence="2">
    <location>
        <begin position="80"/>
        <end position="93"/>
    </location>
</feature>
<dbReference type="EMBL" id="HACG01004627">
    <property type="protein sequence ID" value="CEK51492.1"/>
    <property type="molecule type" value="Transcribed_RNA"/>
</dbReference>
<evidence type="ECO:0000259" key="3">
    <source>
        <dbReference type="PROSITE" id="PS50157"/>
    </source>
</evidence>
<evidence type="ECO:0000256" key="1">
    <source>
        <dbReference type="PROSITE-ProRule" id="PRU00042"/>
    </source>
</evidence>
<dbReference type="SUPFAM" id="SSF57667">
    <property type="entry name" value="beta-beta-alpha zinc fingers"/>
    <property type="match status" value="1"/>
</dbReference>
<gene>
    <name evidence="4" type="primary">ORF13558</name>
</gene>
<dbReference type="Gene3D" id="3.30.160.60">
    <property type="entry name" value="Classic Zinc Finger"/>
    <property type="match status" value="1"/>
</dbReference>
<accession>A0A0B6Y5D2</accession>
<feature type="non-terminal residue" evidence="4">
    <location>
        <position position="120"/>
    </location>
</feature>
<dbReference type="PROSITE" id="PS50157">
    <property type="entry name" value="ZINC_FINGER_C2H2_2"/>
    <property type="match status" value="1"/>
</dbReference>
<reference evidence="4" key="1">
    <citation type="submission" date="2014-12" db="EMBL/GenBank/DDBJ databases">
        <title>Insight into the proteome of Arion vulgaris.</title>
        <authorList>
            <person name="Aradska J."/>
            <person name="Bulat T."/>
            <person name="Smidak R."/>
            <person name="Sarate P."/>
            <person name="Gangsoo J."/>
            <person name="Sialana F."/>
            <person name="Bilban M."/>
            <person name="Lubec G."/>
        </authorList>
    </citation>
    <scope>NUCLEOTIDE SEQUENCE</scope>
    <source>
        <tissue evidence="4">Skin</tissue>
    </source>
</reference>
<keyword evidence="1" id="KW-0479">Metal-binding</keyword>
<dbReference type="GO" id="GO:0008270">
    <property type="term" value="F:zinc ion binding"/>
    <property type="evidence" value="ECO:0007669"/>
    <property type="project" value="UniProtKB-KW"/>
</dbReference>
<feature type="region of interest" description="Disordered" evidence="2">
    <location>
        <begin position="38"/>
        <end position="97"/>
    </location>
</feature>
<dbReference type="AlphaFoldDB" id="A0A0B6Y5D2"/>